<dbReference type="VEuPathDB" id="PlasmoDB:AK88_02730"/>
<proteinExistence type="predicted"/>
<dbReference type="RefSeq" id="XP_012335778.1">
    <property type="nucleotide sequence ID" value="XM_012480355.1"/>
</dbReference>
<dbReference type="EMBL" id="KQ001672">
    <property type="protein sequence ID" value="KJP87564.1"/>
    <property type="molecule type" value="Genomic_DNA"/>
</dbReference>
<accession>A0A0D9QKM3</accession>
<keyword evidence="2" id="KW-1185">Reference proteome</keyword>
<reference evidence="1 2" key="1">
    <citation type="submission" date="2014-03" db="EMBL/GenBank/DDBJ databases">
        <title>The Genome Sequence of Plasmodium fragile nilgiri.</title>
        <authorList>
            <consortium name="The Broad Institute Genomics Platform"/>
            <consortium name="The Broad Institute Genome Sequencing Center for Infectious Disease"/>
            <person name="Neafsey D."/>
            <person name="Duraisingh M."/>
            <person name="Young S.K."/>
            <person name="Zeng Q."/>
            <person name="Gargeya S."/>
            <person name="Abouelleil A."/>
            <person name="Alvarado L."/>
            <person name="Chapman S.B."/>
            <person name="Gainer-Dewar J."/>
            <person name="Goldberg J."/>
            <person name="Griggs A."/>
            <person name="Gujja S."/>
            <person name="Hansen M."/>
            <person name="Howarth C."/>
            <person name="Imamovic A."/>
            <person name="Larimer J."/>
            <person name="Pearson M."/>
            <person name="Poon T.W."/>
            <person name="Priest M."/>
            <person name="Roberts A."/>
            <person name="Saif S."/>
            <person name="Shea T."/>
            <person name="Sykes S."/>
            <person name="Wortman J."/>
            <person name="Nusbaum C."/>
            <person name="Birren B."/>
        </authorList>
    </citation>
    <scope>NUCLEOTIDE SEQUENCE [LARGE SCALE GENOMIC DNA]</scope>
    <source>
        <strain evidence="2">nilgiri</strain>
    </source>
</reference>
<dbReference type="GeneID" id="24268044"/>
<organism evidence="1 2">
    <name type="scientific">Plasmodium fragile</name>
    <dbReference type="NCBI Taxonomy" id="5857"/>
    <lineage>
        <taxon>Eukaryota</taxon>
        <taxon>Sar</taxon>
        <taxon>Alveolata</taxon>
        <taxon>Apicomplexa</taxon>
        <taxon>Aconoidasida</taxon>
        <taxon>Haemosporida</taxon>
        <taxon>Plasmodiidae</taxon>
        <taxon>Plasmodium</taxon>
        <taxon>Plasmodium (Plasmodium)</taxon>
    </lineage>
</organism>
<dbReference type="OrthoDB" id="386780at2759"/>
<dbReference type="Proteomes" id="UP000054561">
    <property type="component" value="Unassembled WGS sequence"/>
</dbReference>
<evidence type="ECO:0000313" key="2">
    <source>
        <dbReference type="Proteomes" id="UP000054561"/>
    </source>
</evidence>
<evidence type="ECO:0000313" key="1">
    <source>
        <dbReference type="EMBL" id="KJP87564.1"/>
    </source>
</evidence>
<sequence length="153" mass="17997">MDIIKKFSIYLKVLQQEKVRHDNVRVEIYLIHYVKVEYNKNLDQIKNYTGNENLEIIIVMNKVKEKLATFKGLIHKLEVLFNVIKSKYVIVMSTKSLIGELKSEFKTEENGEYNFDDLIRLMEGVCSKINTVNISVETVSKTYKNIKYVEIQL</sequence>
<protein>
    <submittedName>
        <fullName evidence="1">Uncharacterized protein</fullName>
    </submittedName>
</protein>
<name>A0A0D9QKM3_PLAFR</name>
<gene>
    <name evidence="1" type="ORF">AK88_02730</name>
</gene>
<dbReference type="AlphaFoldDB" id="A0A0D9QKM3"/>